<comment type="similarity">
    <text evidence="1">Belongs to the VPS13 family.</text>
</comment>
<sequence>MEHFREKSFHDGTAELVNSKGQRKIIKRQALDGLWIEYARSVTTSALHIRINHVQIDYQLDYTMFPVVLYPIISKATGTDPTEKAFIELGVYASKTSRSNVMQFKYFQLLIQEFAMKIDQGLIAAILAFLREEKSATAPTINMDT</sequence>
<dbReference type="Proteomes" id="UP000663881">
    <property type="component" value="Unassembled WGS sequence"/>
</dbReference>
<dbReference type="GO" id="GO:0006623">
    <property type="term" value="P:protein targeting to vacuole"/>
    <property type="evidence" value="ECO:0007669"/>
    <property type="project" value="TreeGrafter"/>
</dbReference>
<evidence type="ECO:0000256" key="1">
    <source>
        <dbReference type="ARBA" id="ARBA00006545"/>
    </source>
</evidence>
<dbReference type="AlphaFoldDB" id="A0A820QLM6"/>
<comment type="caution">
    <text evidence="2">The sequence shown here is derived from an EMBL/GenBank/DDBJ whole genome shotgun (WGS) entry which is preliminary data.</text>
</comment>
<evidence type="ECO:0000313" key="3">
    <source>
        <dbReference type="Proteomes" id="UP000663881"/>
    </source>
</evidence>
<dbReference type="InterPro" id="IPR026847">
    <property type="entry name" value="VPS13"/>
</dbReference>
<organism evidence="2 3">
    <name type="scientific">Adineta steineri</name>
    <dbReference type="NCBI Taxonomy" id="433720"/>
    <lineage>
        <taxon>Eukaryota</taxon>
        <taxon>Metazoa</taxon>
        <taxon>Spiralia</taxon>
        <taxon>Gnathifera</taxon>
        <taxon>Rotifera</taxon>
        <taxon>Eurotatoria</taxon>
        <taxon>Bdelloidea</taxon>
        <taxon>Adinetida</taxon>
        <taxon>Adinetidae</taxon>
        <taxon>Adineta</taxon>
    </lineage>
</organism>
<gene>
    <name evidence="2" type="ORF">OKA104_LOCUS52660</name>
</gene>
<dbReference type="PANTHER" id="PTHR16166:SF93">
    <property type="entry name" value="INTERMEMBRANE LIPID TRANSFER PROTEIN VPS13"/>
    <property type="match status" value="1"/>
</dbReference>
<reference evidence="2" key="1">
    <citation type="submission" date="2021-02" db="EMBL/GenBank/DDBJ databases">
        <authorList>
            <person name="Nowell W R."/>
        </authorList>
    </citation>
    <scope>NUCLEOTIDE SEQUENCE</scope>
</reference>
<feature type="non-terminal residue" evidence="2">
    <location>
        <position position="1"/>
    </location>
</feature>
<evidence type="ECO:0000313" key="2">
    <source>
        <dbReference type="EMBL" id="CAF4423517.1"/>
    </source>
</evidence>
<dbReference type="GO" id="GO:0045053">
    <property type="term" value="P:protein retention in Golgi apparatus"/>
    <property type="evidence" value="ECO:0007669"/>
    <property type="project" value="TreeGrafter"/>
</dbReference>
<dbReference type="PANTHER" id="PTHR16166">
    <property type="entry name" value="VACUOLAR PROTEIN SORTING-ASSOCIATED PROTEIN VPS13"/>
    <property type="match status" value="1"/>
</dbReference>
<dbReference type="EMBL" id="CAJOAY010031092">
    <property type="protein sequence ID" value="CAF4423517.1"/>
    <property type="molecule type" value="Genomic_DNA"/>
</dbReference>
<accession>A0A820QLM6</accession>
<proteinExistence type="inferred from homology"/>
<protein>
    <submittedName>
        <fullName evidence="2">Uncharacterized protein</fullName>
    </submittedName>
</protein>
<name>A0A820QLM6_9BILA</name>